<reference evidence="1" key="1">
    <citation type="submission" date="2020-12" db="EMBL/GenBank/DDBJ databases">
        <title>Metabolic potential, ecology and presence of endohyphal bacteria is reflected in genomic diversity of Mucoromycotina.</title>
        <authorList>
            <person name="Muszewska A."/>
            <person name="Okrasinska A."/>
            <person name="Steczkiewicz K."/>
            <person name="Drgas O."/>
            <person name="Orlowska M."/>
            <person name="Perlinska-Lenart U."/>
            <person name="Aleksandrzak-Piekarczyk T."/>
            <person name="Szatraj K."/>
            <person name="Zielenkiewicz U."/>
            <person name="Pilsyk S."/>
            <person name="Malc E."/>
            <person name="Mieczkowski P."/>
            <person name="Kruszewska J.S."/>
            <person name="Biernat P."/>
            <person name="Pawlowska J."/>
        </authorList>
    </citation>
    <scope>NUCLEOTIDE SEQUENCE</scope>
    <source>
        <strain evidence="1">WA0000017839</strain>
    </source>
</reference>
<dbReference type="AlphaFoldDB" id="A0A8H7QJE3"/>
<accession>A0A8H7QJE3</accession>
<organism evidence="1 2">
    <name type="scientific">Mucor saturninus</name>
    <dbReference type="NCBI Taxonomy" id="64648"/>
    <lineage>
        <taxon>Eukaryota</taxon>
        <taxon>Fungi</taxon>
        <taxon>Fungi incertae sedis</taxon>
        <taxon>Mucoromycota</taxon>
        <taxon>Mucoromycotina</taxon>
        <taxon>Mucoromycetes</taxon>
        <taxon>Mucorales</taxon>
        <taxon>Mucorineae</taxon>
        <taxon>Mucoraceae</taxon>
        <taxon>Mucor</taxon>
    </lineage>
</organism>
<evidence type="ECO:0000313" key="1">
    <source>
        <dbReference type="EMBL" id="KAG2193653.1"/>
    </source>
</evidence>
<evidence type="ECO:0000313" key="2">
    <source>
        <dbReference type="Proteomes" id="UP000603453"/>
    </source>
</evidence>
<gene>
    <name evidence="1" type="ORF">INT47_011674</name>
</gene>
<protein>
    <submittedName>
        <fullName evidence="1">Uncharacterized protein</fullName>
    </submittedName>
</protein>
<sequence>MPQLNPTQKAYEVAKKNEGVTIAEITRKLNFIQAAMKRAIERYKKNRVHLRGKRHWQTYDLLPTETDEPLQYYVITHRRNTLAEIMANVAVNAKKNAFKKSFTAAT</sequence>
<proteinExistence type="predicted"/>
<keyword evidence="2" id="KW-1185">Reference proteome</keyword>
<dbReference type="EMBL" id="JAEPRD010000222">
    <property type="protein sequence ID" value="KAG2193653.1"/>
    <property type="molecule type" value="Genomic_DNA"/>
</dbReference>
<comment type="caution">
    <text evidence="1">The sequence shown here is derived from an EMBL/GenBank/DDBJ whole genome shotgun (WGS) entry which is preliminary data.</text>
</comment>
<name>A0A8H7QJE3_9FUNG</name>
<dbReference type="Proteomes" id="UP000603453">
    <property type="component" value="Unassembled WGS sequence"/>
</dbReference>